<dbReference type="PANTHER" id="PTHR37835">
    <property type="entry name" value="ALPHA-CLOSTRIPAIN"/>
    <property type="match status" value="1"/>
</dbReference>
<organism evidence="3 4">
    <name type="scientific">Actinomadura luzonensis</name>
    <dbReference type="NCBI Taxonomy" id="2805427"/>
    <lineage>
        <taxon>Bacteria</taxon>
        <taxon>Bacillati</taxon>
        <taxon>Actinomycetota</taxon>
        <taxon>Actinomycetes</taxon>
        <taxon>Streptosporangiales</taxon>
        <taxon>Thermomonosporaceae</taxon>
        <taxon>Actinomadura</taxon>
    </lineage>
</organism>
<evidence type="ECO:0000256" key="1">
    <source>
        <dbReference type="SAM" id="MobiDB-lite"/>
    </source>
</evidence>
<sequence>MTGPTLRLGSTGEDVRRLQELLRSRGHRVRVDGYFGGSTYGALLSLQQREGVRADGVAGPETWRALGEPRQERQERHERPQQEWPRQEWQQQEWQQQGRGERARWTLMVCFAGENDLSDAAGRDLEELRSAPAQDGVRVTAFVRESGGRARHLVLGAGGERDHTEEAPGSGEPGDTRAMREFVRWAARRAPAERYALVLWNHGRGRRADDLDRLYAEARGRRVRRDVESGYVRRAPRTAMSGEEPSFSELVELAEHPAVARAVFTEPVKRLLTLPAEHERAAAARDGTLRALDAIELRELLAGVQQDLGRPLDVLGLDACPMSDLEVCYEVREHVGVVVGAEEPEPAGCWPYGEIVAALAADPRADARSLGRIVVERYADRYRGTRHTVTQCAMDATRVEEFLREFHTLAGALRGQVRMNRSVVDSVQSVATRFAWDRSLVDLRTMCLGLVADSRTDPTLASVADKLLAMHQPGGFIVQEAHQGEKVEDCGGLSVYFPMDRTISRYYADLGFARDTEWGEFLREYANARTIKR</sequence>
<dbReference type="PANTHER" id="PTHR37835:SF1">
    <property type="entry name" value="ALPHA-CLOSTRIPAIN"/>
    <property type="match status" value="1"/>
</dbReference>
<dbReference type="Proteomes" id="UP001317259">
    <property type="component" value="Unassembled WGS sequence"/>
</dbReference>
<evidence type="ECO:0000313" key="3">
    <source>
        <dbReference type="EMBL" id="MCK2212625.1"/>
    </source>
</evidence>
<dbReference type="Pfam" id="PF03415">
    <property type="entry name" value="Peptidase_C11"/>
    <property type="match status" value="1"/>
</dbReference>
<dbReference type="InterPro" id="IPR036366">
    <property type="entry name" value="PGBDSf"/>
</dbReference>
<protein>
    <submittedName>
        <fullName evidence="3">Clostripain-related cysteine peptidase</fullName>
    </submittedName>
</protein>
<evidence type="ECO:0000259" key="2">
    <source>
        <dbReference type="Pfam" id="PF01471"/>
    </source>
</evidence>
<dbReference type="RefSeq" id="WP_242376097.1">
    <property type="nucleotide sequence ID" value="NZ_JAKRKC020000001.1"/>
</dbReference>
<dbReference type="SUPFAM" id="SSF47090">
    <property type="entry name" value="PGBD-like"/>
    <property type="match status" value="1"/>
</dbReference>
<feature type="compositionally biased region" description="Low complexity" evidence="1">
    <location>
        <begin position="82"/>
        <end position="97"/>
    </location>
</feature>
<feature type="region of interest" description="Disordered" evidence="1">
    <location>
        <begin position="55"/>
        <end position="97"/>
    </location>
</feature>
<dbReference type="Pfam" id="PF01471">
    <property type="entry name" value="PG_binding_1"/>
    <property type="match status" value="1"/>
</dbReference>
<proteinExistence type="predicted"/>
<feature type="compositionally biased region" description="Basic and acidic residues" evidence="1">
    <location>
        <begin position="67"/>
        <end position="81"/>
    </location>
</feature>
<name>A0ABT0FKP1_9ACTN</name>
<dbReference type="InterPro" id="IPR005077">
    <property type="entry name" value="Peptidase_C11"/>
</dbReference>
<dbReference type="InterPro" id="IPR002477">
    <property type="entry name" value="Peptidoglycan-bd-like"/>
</dbReference>
<dbReference type="InterPro" id="IPR036365">
    <property type="entry name" value="PGBD-like_sf"/>
</dbReference>
<reference evidence="3 4" key="1">
    <citation type="submission" date="2022-04" db="EMBL/GenBank/DDBJ databases">
        <title>Genome draft of Actinomadura sp. ATCC 31491.</title>
        <authorList>
            <person name="Shi X."/>
            <person name="Du Y."/>
        </authorList>
    </citation>
    <scope>NUCLEOTIDE SEQUENCE [LARGE SCALE GENOMIC DNA]</scope>
    <source>
        <strain evidence="3 4">ATCC 31491</strain>
    </source>
</reference>
<accession>A0ABT0FKP1</accession>
<comment type="caution">
    <text evidence="3">The sequence shown here is derived from an EMBL/GenBank/DDBJ whole genome shotgun (WGS) entry which is preliminary data.</text>
</comment>
<keyword evidence="4" id="KW-1185">Reference proteome</keyword>
<dbReference type="Gene3D" id="1.10.101.10">
    <property type="entry name" value="PGBD-like superfamily/PGBD"/>
    <property type="match status" value="1"/>
</dbReference>
<dbReference type="Gene3D" id="3.40.50.11970">
    <property type="match status" value="1"/>
</dbReference>
<feature type="domain" description="Peptidoglycan binding-like" evidence="2">
    <location>
        <begin position="11"/>
        <end position="66"/>
    </location>
</feature>
<dbReference type="EMBL" id="JAKRKC020000001">
    <property type="protein sequence ID" value="MCK2212625.1"/>
    <property type="molecule type" value="Genomic_DNA"/>
</dbReference>
<evidence type="ECO:0000313" key="4">
    <source>
        <dbReference type="Proteomes" id="UP001317259"/>
    </source>
</evidence>
<gene>
    <name evidence="3" type="ORF">MF672_002250</name>
</gene>